<comment type="caution">
    <text evidence="2">The sequence shown here is derived from an EMBL/GenBank/DDBJ whole genome shotgun (WGS) entry which is preliminary data.</text>
</comment>
<accession>A0AAD7DLD9</accession>
<gene>
    <name evidence="2" type="ORF">B0H17DRAFT_483447</name>
</gene>
<proteinExistence type="predicted"/>
<dbReference type="Pfam" id="PF14441">
    <property type="entry name" value="OTT_1508_deam"/>
    <property type="match status" value="1"/>
</dbReference>
<reference evidence="2" key="1">
    <citation type="submission" date="2023-03" db="EMBL/GenBank/DDBJ databases">
        <title>Massive genome expansion in bonnet fungi (Mycena s.s.) driven by repeated elements and novel gene families across ecological guilds.</title>
        <authorList>
            <consortium name="Lawrence Berkeley National Laboratory"/>
            <person name="Harder C.B."/>
            <person name="Miyauchi S."/>
            <person name="Viragh M."/>
            <person name="Kuo A."/>
            <person name="Thoen E."/>
            <person name="Andreopoulos B."/>
            <person name="Lu D."/>
            <person name="Skrede I."/>
            <person name="Drula E."/>
            <person name="Henrissat B."/>
            <person name="Morin E."/>
            <person name="Kohler A."/>
            <person name="Barry K."/>
            <person name="LaButti K."/>
            <person name="Morin E."/>
            <person name="Salamov A."/>
            <person name="Lipzen A."/>
            <person name="Mereny Z."/>
            <person name="Hegedus B."/>
            <person name="Baldrian P."/>
            <person name="Stursova M."/>
            <person name="Weitz H."/>
            <person name="Taylor A."/>
            <person name="Grigoriev I.V."/>
            <person name="Nagy L.G."/>
            <person name="Martin F."/>
            <person name="Kauserud H."/>
        </authorList>
    </citation>
    <scope>NUCLEOTIDE SEQUENCE</scope>
    <source>
        <strain evidence="2">CBHHK067</strain>
    </source>
</reference>
<sequence>MLQTLQTWAAPANQAYIRTLMGIVDHLGTWLAQPATEKNASGARSYLHLLLLAKRRLPADYFNLWDSYTRYRSVAQGASVRKAPDVSRWLSKVTAIRDHYLRIIQVATSATLANWLLRRVVVESVQNPPQILEAANCDIEDGNKSINEFLNMLAKAHGTTLKEGRLETERVPFPIHCECGLLAKMHGLPGIPYIGVSKLSCTFCDMFFQAYRDATGSAICTRGTHGQTSRWACPTIDGSDVDQLISKTLSAKLLIGIESGWSTYRRSSLDLQSTTATDEANRWSNRWSLGDGEDAAWEEARPPVSP</sequence>
<dbReference type="AlphaFoldDB" id="A0AAD7DLD9"/>
<keyword evidence="3" id="KW-1185">Reference proteome</keyword>
<dbReference type="Proteomes" id="UP001221757">
    <property type="component" value="Unassembled WGS sequence"/>
</dbReference>
<dbReference type="InterPro" id="IPR027796">
    <property type="entry name" value="OTT_1508_deam-like"/>
</dbReference>
<evidence type="ECO:0000313" key="3">
    <source>
        <dbReference type="Proteomes" id="UP001221757"/>
    </source>
</evidence>
<protein>
    <submittedName>
        <fullName evidence="2">Uncharacterized protein</fullName>
    </submittedName>
</protein>
<evidence type="ECO:0000313" key="2">
    <source>
        <dbReference type="EMBL" id="KAJ7693974.1"/>
    </source>
</evidence>
<dbReference type="EMBL" id="JARKIE010000044">
    <property type="protein sequence ID" value="KAJ7693974.1"/>
    <property type="molecule type" value="Genomic_DNA"/>
</dbReference>
<evidence type="ECO:0000256" key="1">
    <source>
        <dbReference type="SAM" id="MobiDB-lite"/>
    </source>
</evidence>
<name>A0AAD7DLD9_MYCRO</name>
<organism evidence="2 3">
    <name type="scientific">Mycena rosella</name>
    <name type="common">Pink bonnet</name>
    <name type="synonym">Agaricus rosellus</name>
    <dbReference type="NCBI Taxonomy" id="1033263"/>
    <lineage>
        <taxon>Eukaryota</taxon>
        <taxon>Fungi</taxon>
        <taxon>Dikarya</taxon>
        <taxon>Basidiomycota</taxon>
        <taxon>Agaricomycotina</taxon>
        <taxon>Agaricomycetes</taxon>
        <taxon>Agaricomycetidae</taxon>
        <taxon>Agaricales</taxon>
        <taxon>Marasmiineae</taxon>
        <taxon>Mycenaceae</taxon>
        <taxon>Mycena</taxon>
    </lineage>
</organism>
<feature type="region of interest" description="Disordered" evidence="1">
    <location>
        <begin position="282"/>
        <end position="306"/>
    </location>
</feature>